<dbReference type="AlphaFoldDB" id="A0A3A1WK03"/>
<accession>A0A3A1WK03</accession>
<name>A0A3A1WK03_9HYPH</name>
<dbReference type="EMBL" id="QYRN01000008">
    <property type="protein sequence ID" value="RIX99210.1"/>
    <property type="molecule type" value="Genomic_DNA"/>
</dbReference>
<dbReference type="PANTHER" id="PTHR43283:SF3">
    <property type="entry name" value="BETA-LACTAMASE FAMILY PROTEIN (AFU_ORTHOLOGUE AFUA_5G07500)"/>
    <property type="match status" value="1"/>
</dbReference>
<organism evidence="2 3">
    <name type="scientific">Aureimonas flava</name>
    <dbReference type="NCBI Taxonomy" id="2320271"/>
    <lineage>
        <taxon>Bacteria</taxon>
        <taxon>Pseudomonadati</taxon>
        <taxon>Pseudomonadota</taxon>
        <taxon>Alphaproteobacteria</taxon>
        <taxon>Hyphomicrobiales</taxon>
        <taxon>Aurantimonadaceae</taxon>
        <taxon>Aureimonas</taxon>
    </lineage>
</organism>
<dbReference type="InterPro" id="IPR050789">
    <property type="entry name" value="Diverse_Enzym_Activities"/>
</dbReference>
<dbReference type="PANTHER" id="PTHR43283">
    <property type="entry name" value="BETA-LACTAMASE-RELATED"/>
    <property type="match status" value="1"/>
</dbReference>
<keyword evidence="2" id="KW-0378">Hydrolase</keyword>
<evidence type="ECO:0000313" key="2">
    <source>
        <dbReference type="EMBL" id="RIX99210.1"/>
    </source>
</evidence>
<dbReference type="OrthoDB" id="9808046at2"/>
<evidence type="ECO:0000313" key="3">
    <source>
        <dbReference type="Proteomes" id="UP000265750"/>
    </source>
</evidence>
<comment type="caution">
    <text evidence="2">The sequence shown here is derived from an EMBL/GenBank/DDBJ whole genome shotgun (WGS) entry which is preliminary data.</text>
</comment>
<keyword evidence="3" id="KW-1185">Reference proteome</keyword>
<dbReference type="Pfam" id="PF00144">
    <property type="entry name" value="Beta-lactamase"/>
    <property type="match status" value="1"/>
</dbReference>
<gene>
    <name evidence="2" type="ORF">D3218_15700</name>
</gene>
<sequence length="269" mass="28675">MTKTAIAALALRLADEGRLDLDAPEPGAPYTLRQLLRHTAGLPDYGALPAYRRAVEAGETPWSDRTVLRRTRAHRLLFAPDGGWRYSNVGYLLARRRLEERTGHALGDALAGLLLRPLGLRATRLAETARDMADLLLPPPFPYHPGWVFHGTLIGPVREAALFLHRLLEPGFLSADGLAALLSSHRLADGEAGPPWHAPGYGLGAMTGEWRTQAGLCVGVVGHGAAGPGSRGATFRLAKGARSVTVCAVCAEPGPDPQLGVLEAARPHL</sequence>
<dbReference type="GO" id="GO:0016787">
    <property type="term" value="F:hydrolase activity"/>
    <property type="evidence" value="ECO:0007669"/>
    <property type="project" value="UniProtKB-KW"/>
</dbReference>
<dbReference type="Proteomes" id="UP000265750">
    <property type="component" value="Unassembled WGS sequence"/>
</dbReference>
<evidence type="ECO:0000259" key="1">
    <source>
        <dbReference type="Pfam" id="PF00144"/>
    </source>
</evidence>
<dbReference type="InterPro" id="IPR001466">
    <property type="entry name" value="Beta-lactam-related"/>
</dbReference>
<dbReference type="RefSeq" id="WP_119541012.1">
    <property type="nucleotide sequence ID" value="NZ_QYRN01000008.1"/>
</dbReference>
<dbReference type="InterPro" id="IPR012338">
    <property type="entry name" value="Beta-lactam/transpept-like"/>
</dbReference>
<feature type="domain" description="Beta-lactamase-related" evidence="1">
    <location>
        <begin position="1"/>
        <end position="233"/>
    </location>
</feature>
<dbReference type="Gene3D" id="3.40.710.10">
    <property type="entry name" value="DD-peptidase/beta-lactamase superfamily"/>
    <property type="match status" value="1"/>
</dbReference>
<dbReference type="SUPFAM" id="SSF56601">
    <property type="entry name" value="beta-lactamase/transpeptidase-like"/>
    <property type="match status" value="1"/>
</dbReference>
<proteinExistence type="predicted"/>
<protein>
    <submittedName>
        <fullName evidence="2">Class A beta-lactamase-related serine hydrolase</fullName>
    </submittedName>
</protein>
<reference evidence="3" key="1">
    <citation type="submission" date="2018-09" db="EMBL/GenBank/DDBJ databases">
        <authorList>
            <person name="Tuo L."/>
        </authorList>
    </citation>
    <scope>NUCLEOTIDE SEQUENCE [LARGE SCALE GENOMIC DNA]</scope>
    <source>
        <strain evidence="3">M2BS4Y-1</strain>
    </source>
</reference>